<feature type="domain" description="AAA+ ATPase" evidence="2">
    <location>
        <begin position="828"/>
        <end position="992"/>
    </location>
</feature>
<dbReference type="InParanoid" id="A0A2R5G256"/>
<proteinExistence type="predicted"/>
<dbReference type="GO" id="GO:0005524">
    <property type="term" value="F:ATP binding"/>
    <property type="evidence" value="ECO:0007669"/>
    <property type="project" value="InterPro"/>
</dbReference>
<dbReference type="AlphaFoldDB" id="A0A2R5G256"/>
<dbReference type="EMBL" id="BEYU01000005">
    <property type="protein sequence ID" value="GBG24399.1"/>
    <property type="molecule type" value="Genomic_DNA"/>
</dbReference>
<feature type="domain" description="AAA+ ATPase" evidence="2">
    <location>
        <begin position="85"/>
        <end position="253"/>
    </location>
</feature>
<feature type="domain" description="AAA+ ATPase" evidence="2">
    <location>
        <begin position="469"/>
        <end position="652"/>
    </location>
</feature>
<dbReference type="InterPro" id="IPR039891">
    <property type="entry name" value="VWA8"/>
</dbReference>
<dbReference type="Gene3D" id="3.40.50.300">
    <property type="entry name" value="P-loop containing nucleotide triphosphate hydrolases"/>
    <property type="match status" value="3"/>
</dbReference>
<dbReference type="PANTHER" id="PTHR21610:SF9">
    <property type="entry name" value="VON WILLEBRAND FACTOR A DOMAIN-CONTAINING PROTEIN 8"/>
    <property type="match status" value="1"/>
</dbReference>
<evidence type="ECO:0000256" key="1">
    <source>
        <dbReference type="SAM" id="MobiDB-lite"/>
    </source>
</evidence>
<dbReference type="Pfam" id="PF07728">
    <property type="entry name" value="AAA_5"/>
    <property type="match status" value="3"/>
</dbReference>
<name>A0A2R5G256_9STRA</name>
<keyword evidence="4" id="KW-1185">Reference proteome</keyword>
<feature type="compositionally biased region" description="Basic and acidic residues" evidence="1">
    <location>
        <begin position="677"/>
        <end position="688"/>
    </location>
</feature>
<organism evidence="3 4">
    <name type="scientific">Hondaea fermentalgiana</name>
    <dbReference type="NCBI Taxonomy" id="2315210"/>
    <lineage>
        <taxon>Eukaryota</taxon>
        <taxon>Sar</taxon>
        <taxon>Stramenopiles</taxon>
        <taxon>Bigyra</taxon>
        <taxon>Labyrinthulomycetes</taxon>
        <taxon>Thraustochytrida</taxon>
        <taxon>Thraustochytriidae</taxon>
        <taxon>Hondaea</taxon>
    </lineage>
</organism>
<dbReference type="GO" id="GO:0005737">
    <property type="term" value="C:cytoplasm"/>
    <property type="evidence" value="ECO:0007669"/>
    <property type="project" value="TreeGrafter"/>
</dbReference>
<protein>
    <submittedName>
        <fullName evidence="3">von Willebrand factor A domain-containing protein 8</fullName>
    </submittedName>
</protein>
<gene>
    <name evidence="3" type="ORF">FCC1311_006172</name>
</gene>
<evidence type="ECO:0000313" key="3">
    <source>
        <dbReference type="EMBL" id="GBG24399.1"/>
    </source>
</evidence>
<dbReference type="InterPro" id="IPR027417">
    <property type="entry name" value="P-loop_NTPase"/>
</dbReference>
<dbReference type="OrthoDB" id="5186at2759"/>
<dbReference type="SMART" id="SM00382">
    <property type="entry name" value="AAA"/>
    <property type="match status" value="3"/>
</dbReference>
<reference evidence="3 4" key="1">
    <citation type="submission" date="2017-12" db="EMBL/GenBank/DDBJ databases">
        <title>Sequencing, de novo assembly and annotation of complete genome of a new Thraustochytrid species, strain FCC1311.</title>
        <authorList>
            <person name="Sedici K."/>
            <person name="Godart F."/>
            <person name="Aiese Cigliano R."/>
            <person name="Sanseverino W."/>
            <person name="Barakat M."/>
            <person name="Ortet P."/>
            <person name="Marechal E."/>
            <person name="Cagnac O."/>
            <person name="Amato A."/>
        </authorList>
    </citation>
    <scope>NUCLEOTIDE SEQUENCE [LARGE SCALE GENOMIC DNA]</scope>
</reference>
<evidence type="ECO:0000259" key="2">
    <source>
        <dbReference type="SMART" id="SM00382"/>
    </source>
</evidence>
<dbReference type="InterPro" id="IPR011704">
    <property type="entry name" value="ATPase_dyneun-rel_AAA"/>
</dbReference>
<feature type="region of interest" description="Disordered" evidence="1">
    <location>
        <begin position="677"/>
        <end position="698"/>
    </location>
</feature>
<dbReference type="FunFam" id="3.40.50.300:FF:000587">
    <property type="entry name" value="von Willebrand factor A domain containing 8"/>
    <property type="match status" value="1"/>
</dbReference>
<sequence>MRAVFWRRGLEWSRVARATHRHQTRVVSTETRNEPRVVTIGDVTHEFAPAQDLARVPQQYHRDFGAAVSQTALGHLRWMLQKDKLGQDMFLMGTPGPSRRWLALRYAELTQREVEYVSISRDTTESDLKQRREIVGGSALFEDQAPVRAALHGRLLIIDGIEKAERNVLPTLNNLLENREMQLEDGRFLMDPARYEELKDQVSMSDTQKHIVPSHKDFRVIALGVPVPPFRGKPLDPPLRSRFQVRVVEPASGSEVWPDLVHAVSSVDANVSAAPADHPRLVALTSAAGALRMMEESWNAPPGDESVVQGMPHFPESTLPQLSVLVHSFPEDAVATPLARAFPFFGTVPGPKAQETVRKTCSLLLKERASDLLQKKQMAYQPQTFQHTRYTLANVVPNKATGEEEKDTDNFLGTFAFESPSGHAVELQGHVGPQLAVGASKRVELDSRPFHAIDEHEMIMSAMAQDHCVGRDVVLLGEPGSGKSRLAEHFSERLGYQTTLFSLYKDMSARDLLQRRTTDSQGNTGWEYSPLVNAAIRGEMLILDGIDRVDPETLTVIQRLVCDREAELFDGKLLRAVGAAGASNNADQREGKAKATKVVAVHPRFRIVALATTGSTKASQSWLNADTLAMFSVHHLNHMSPADHETIVRACLQNVPGEFLALLRDFSAALLEDRDHADAKMKKPSKDDPESEAVTKAASMGVRPLSLRQVMRLCRFADAFPTQALPEMRERLRTVLLGHFLPHSQYKALEELMDRVGIPSDQHGEEELAPGQGISIESSDDYVCIGEVRAAVKAPEFPELVPAPVFFDIPKHRELLRDMLEDVVSGEHAKHLLLIGNQGVGKNKLADRLLQLMQKEREYIQLHRDSTVGSLTLSPSLRDGIVVWDDSPLVRAAVRGRALMVDEVDKAPLEVVSVLKSLVEDGELLLADGRRLVSQSRYAAAERLGTSEKLLPLHADFMMVVLANRPGFPFLGNHVFREIGDIFSAHVIPNPDAASELELLQAYAPTVDRGILAKLVGAFSELRSLVDDGVLVYPFSTREAVAVAKHLETFPTDGLVNTLENVLGFDTFDPQTMDVIVGAFQRHGIPYVSARTRKNDPSASRYTIAVSHPEDLAPPFATEEWTSRDKN</sequence>
<comment type="caution">
    <text evidence="3">The sequence shown here is derived from an EMBL/GenBank/DDBJ whole genome shotgun (WGS) entry which is preliminary data.</text>
</comment>
<accession>A0A2R5G256</accession>
<dbReference type="InterPro" id="IPR003593">
    <property type="entry name" value="AAA+_ATPase"/>
</dbReference>
<dbReference type="Proteomes" id="UP000241890">
    <property type="component" value="Unassembled WGS sequence"/>
</dbReference>
<evidence type="ECO:0000313" key="4">
    <source>
        <dbReference type="Proteomes" id="UP000241890"/>
    </source>
</evidence>
<dbReference type="GO" id="GO:0016887">
    <property type="term" value="F:ATP hydrolysis activity"/>
    <property type="evidence" value="ECO:0007669"/>
    <property type="project" value="InterPro"/>
</dbReference>
<dbReference type="SUPFAM" id="SSF52540">
    <property type="entry name" value="P-loop containing nucleoside triphosphate hydrolases"/>
    <property type="match status" value="3"/>
</dbReference>
<dbReference type="PANTHER" id="PTHR21610">
    <property type="entry name" value="VON WILLEBRAND FACTOR A DOMAIN-CONTAINING PROTEIN 8"/>
    <property type="match status" value="1"/>
</dbReference>